<accession>A0A9W6Y1E7</accession>
<feature type="compositionally biased region" description="Basic and acidic residues" evidence="2">
    <location>
        <begin position="17"/>
        <end position="36"/>
    </location>
</feature>
<evidence type="ECO:0000256" key="1">
    <source>
        <dbReference type="SAM" id="Coils"/>
    </source>
</evidence>
<protein>
    <submittedName>
        <fullName evidence="3">Unnamed protein product</fullName>
    </submittedName>
</protein>
<feature type="region of interest" description="Disordered" evidence="2">
    <location>
        <begin position="103"/>
        <end position="129"/>
    </location>
</feature>
<dbReference type="Proteomes" id="UP001165121">
    <property type="component" value="Unassembled WGS sequence"/>
</dbReference>
<feature type="region of interest" description="Disordered" evidence="2">
    <location>
        <begin position="17"/>
        <end position="65"/>
    </location>
</feature>
<reference evidence="3" key="1">
    <citation type="submission" date="2023-04" db="EMBL/GenBank/DDBJ databases">
        <title>Phytophthora fragariaefolia NBRC 109709.</title>
        <authorList>
            <person name="Ichikawa N."/>
            <person name="Sato H."/>
            <person name="Tonouchi N."/>
        </authorList>
    </citation>
    <scope>NUCLEOTIDE SEQUENCE</scope>
    <source>
        <strain evidence="3">NBRC 109709</strain>
    </source>
</reference>
<evidence type="ECO:0000313" key="4">
    <source>
        <dbReference type="Proteomes" id="UP001165121"/>
    </source>
</evidence>
<gene>
    <name evidence="3" type="ORF">Pfra01_002001700</name>
</gene>
<proteinExistence type="predicted"/>
<dbReference type="EMBL" id="BSXT01002666">
    <property type="protein sequence ID" value="GMF50253.1"/>
    <property type="molecule type" value="Genomic_DNA"/>
</dbReference>
<feature type="compositionally biased region" description="Low complexity" evidence="2">
    <location>
        <begin position="38"/>
        <end position="51"/>
    </location>
</feature>
<dbReference type="OrthoDB" id="129025at2759"/>
<feature type="coiled-coil region" evidence="1">
    <location>
        <begin position="150"/>
        <end position="177"/>
    </location>
</feature>
<keyword evidence="4" id="KW-1185">Reference proteome</keyword>
<keyword evidence="1" id="KW-0175">Coiled coil</keyword>
<evidence type="ECO:0000256" key="2">
    <source>
        <dbReference type="SAM" id="MobiDB-lite"/>
    </source>
</evidence>
<dbReference type="AlphaFoldDB" id="A0A9W6Y1E7"/>
<comment type="caution">
    <text evidence="3">The sequence shown here is derived from an EMBL/GenBank/DDBJ whole genome shotgun (WGS) entry which is preliminary data.</text>
</comment>
<evidence type="ECO:0000313" key="3">
    <source>
        <dbReference type="EMBL" id="GMF50253.1"/>
    </source>
</evidence>
<sequence length="214" mass="24239">MDTVSEKTMRLEELEQELKDAKASARDAEAQKHELEDQVAQLQQQLSAQLDTQRREKDGVNEGLAKMHSQYAELIERESEQRQLTSKMQAEIADLKAQNEALRKQQVKMKPQSVDQTSKEGSKQSDGVENSLVVQVAEKEALQKFMQHYYSTAEAKCSKLLEKVTELESQKMLIREQAKESCSVIQMCTQIDSCNESVRASLLDVMATLEGLTQ</sequence>
<organism evidence="3 4">
    <name type="scientific">Phytophthora fragariaefolia</name>
    <dbReference type="NCBI Taxonomy" id="1490495"/>
    <lineage>
        <taxon>Eukaryota</taxon>
        <taxon>Sar</taxon>
        <taxon>Stramenopiles</taxon>
        <taxon>Oomycota</taxon>
        <taxon>Peronosporomycetes</taxon>
        <taxon>Peronosporales</taxon>
        <taxon>Peronosporaceae</taxon>
        <taxon>Phytophthora</taxon>
    </lineage>
</organism>
<name>A0A9W6Y1E7_9STRA</name>